<gene>
    <name evidence="10" type="ORF">DWX20_00055</name>
</gene>
<evidence type="ECO:0000256" key="5">
    <source>
        <dbReference type="ARBA" id="ARBA00022801"/>
    </source>
</evidence>
<dbReference type="NCBIfam" id="TIGR01250">
    <property type="entry name" value="pro_imino_pep_2"/>
    <property type="match status" value="1"/>
</dbReference>
<feature type="active site" description="Proton donor" evidence="8">
    <location>
        <position position="270"/>
    </location>
</feature>
<dbReference type="InterPro" id="IPR050266">
    <property type="entry name" value="AB_hydrolase_sf"/>
</dbReference>
<name>A0A412PH51_9FIRM</name>
<feature type="active site" description="Nucleophile" evidence="8">
    <location>
        <position position="102"/>
    </location>
</feature>
<evidence type="ECO:0000256" key="3">
    <source>
        <dbReference type="ARBA" id="ARBA00012568"/>
    </source>
</evidence>
<accession>A0A412PH51</accession>
<dbReference type="PRINTS" id="PR00793">
    <property type="entry name" value="PROAMNOPTASE"/>
</dbReference>
<proteinExistence type="inferred from homology"/>
<evidence type="ECO:0000256" key="8">
    <source>
        <dbReference type="PIRSR" id="PIRSR005539-1"/>
    </source>
</evidence>
<comment type="function">
    <text evidence="7">Releases the N-terminal proline from various substrates.</text>
</comment>
<dbReference type="InterPro" id="IPR002410">
    <property type="entry name" value="Peptidase_S33"/>
</dbReference>
<keyword evidence="5 7" id="KW-0378">Hydrolase</keyword>
<dbReference type="GO" id="GO:0004177">
    <property type="term" value="F:aminopeptidase activity"/>
    <property type="evidence" value="ECO:0007669"/>
    <property type="project" value="UniProtKB-KW"/>
</dbReference>
<evidence type="ECO:0000256" key="4">
    <source>
        <dbReference type="ARBA" id="ARBA00021843"/>
    </source>
</evidence>
<dbReference type="PANTHER" id="PTHR43798">
    <property type="entry name" value="MONOACYLGLYCEROL LIPASE"/>
    <property type="match status" value="1"/>
</dbReference>
<dbReference type="Gene3D" id="3.40.50.1820">
    <property type="entry name" value="alpha/beta hydrolase"/>
    <property type="match status" value="1"/>
</dbReference>
<evidence type="ECO:0000313" key="10">
    <source>
        <dbReference type="EMBL" id="RGT57481.1"/>
    </source>
</evidence>
<evidence type="ECO:0000256" key="6">
    <source>
        <dbReference type="ARBA" id="ARBA00029605"/>
    </source>
</evidence>
<feature type="active site" evidence="8">
    <location>
        <position position="243"/>
    </location>
</feature>
<evidence type="ECO:0000256" key="2">
    <source>
        <dbReference type="ARBA" id="ARBA00010088"/>
    </source>
</evidence>
<feature type="domain" description="AB hydrolase-1" evidence="9">
    <location>
        <begin position="26"/>
        <end position="138"/>
    </location>
</feature>
<sequence>MKITEGYMPYLNYQTYYRIVGDITKPSLVLLHGGPGSTHNYFELLDSLACDDYCVVMYDQLGCGNSYVEGRPELWKPETWVNELIALRKHLNLTKVHLLGQSWGGMLALDYVLHYNPVGVESLILSSTLSSASLWASEQHRMICFMSEADQHAIEIAEETDNYESEEYIIANTHFMHAHCAGVYEIGKAPDCLTRPKRTGEESYLYGWGPNEYTPTGSLAGFEVTNELKNINIPTLIISGTNDLCTPLVAKTMYDNIKHATWYLFPNCRHMVFAEATTQYIQLLQSWLKQTESVSH</sequence>
<comment type="caution">
    <text evidence="10">The sequence shown here is derived from an EMBL/GenBank/DDBJ whole genome shotgun (WGS) entry which is preliminary data.</text>
</comment>
<dbReference type="GO" id="GO:0016020">
    <property type="term" value="C:membrane"/>
    <property type="evidence" value="ECO:0007669"/>
    <property type="project" value="TreeGrafter"/>
</dbReference>
<dbReference type="RefSeq" id="WP_006525787.1">
    <property type="nucleotide sequence ID" value="NZ_CABJCF010000001.1"/>
</dbReference>
<dbReference type="Proteomes" id="UP000284731">
    <property type="component" value="Unassembled WGS sequence"/>
</dbReference>
<protein>
    <recommendedName>
        <fullName evidence="4 7">Proline iminopeptidase</fullName>
        <shortName evidence="7">PIP</shortName>
        <ecNumber evidence="3 7">3.4.11.5</ecNumber>
    </recommendedName>
    <alternativeName>
        <fullName evidence="6 7">Prolyl aminopeptidase</fullName>
    </alternativeName>
</protein>
<keyword evidence="7" id="KW-0031">Aminopeptidase</keyword>
<dbReference type="Pfam" id="PF00561">
    <property type="entry name" value="Abhydrolase_1"/>
    <property type="match status" value="1"/>
</dbReference>
<comment type="similarity">
    <text evidence="2 7">Belongs to the peptidase S33 family.</text>
</comment>
<dbReference type="AlphaFoldDB" id="A0A412PH51"/>
<evidence type="ECO:0000259" key="9">
    <source>
        <dbReference type="Pfam" id="PF00561"/>
    </source>
</evidence>
<evidence type="ECO:0000256" key="1">
    <source>
        <dbReference type="ARBA" id="ARBA00001585"/>
    </source>
</evidence>
<dbReference type="InterPro" id="IPR005945">
    <property type="entry name" value="Pro_imino_pep"/>
</dbReference>
<evidence type="ECO:0000313" key="11">
    <source>
        <dbReference type="Proteomes" id="UP000284731"/>
    </source>
</evidence>
<dbReference type="EMBL" id="QRWX01000001">
    <property type="protein sequence ID" value="RGT57481.1"/>
    <property type="molecule type" value="Genomic_DNA"/>
</dbReference>
<dbReference type="PANTHER" id="PTHR43798:SF33">
    <property type="entry name" value="HYDROLASE, PUTATIVE (AFU_ORTHOLOGUE AFUA_2G14860)-RELATED"/>
    <property type="match status" value="1"/>
</dbReference>
<evidence type="ECO:0000256" key="7">
    <source>
        <dbReference type="PIRNR" id="PIRNR005539"/>
    </source>
</evidence>
<dbReference type="NCBIfam" id="NF045945">
    <property type="entry name" value="ProImpepLactob"/>
    <property type="match status" value="1"/>
</dbReference>
<organism evidence="10 11">
    <name type="scientific">Solobacterium moorei</name>
    <dbReference type="NCBI Taxonomy" id="102148"/>
    <lineage>
        <taxon>Bacteria</taxon>
        <taxon>Bacillati</taxon>
        <taxon>Bacillota</taxon>
        <taxon>Erysipelotrichia</taxon>
        <taxon>Erysipelotrichales</taxon>
        <taxon>Erysipelotrichaceae</taxon>
        <taxon>Solobacterium</taxon>
    </lineage>
</organism>
<reference evidence="10 11" key="1">
    <citation type="submission" date="2018-08" db="EMBL/GenBank/DDBJ databases">
        <title>A genome reference for cultivated species of the human gut microbiota.</title>
        <authorList>
            <person name="Zou Y."/>
            <person name="Xue W."/>
            <person name="Luo G."/>
        </authorList>
    </citation>
    <scope>NUCLEOTIDE SEQUENCE [LARGE SCALE GENOMIC DNA]</scope>
    <source>
        <strain evidence="10 11">AF18-46</strain>
    </source>
</reference>
<comment type="catalytic activity">
    <reaction evidence="1 7">
        <text>Release of N-terminal proline from a peptide.</text>
        <dbReference type="EC" id="3.4.11.5"/>
    </reaction>
</comment>
<dbReference type="EC" id="3.4.11.5" evidence="3 7"/>
<keyword evidence="7" id="KW-0645">Protease</keyword>
<dbReference type="InterPro" id="IPR000073">
    <property type="entry name" value="AB_hydrolase_1"/>
</dbReference>
<dbReference type="PIRSF" id="PIRSF005539">
    <property type="entry name" value="Pept_S33_TRI_F1"/>
    <property type="match status" value="1"/>
</dbReference>
<dbReference type="SUPFAM" id="SSF53474">
    <property type="entry name" value="alpha/beta-Hydrolases"/>
    <property type="match status" value="1"/>
</dbReference>
<dbReference type="GO" id="GO:0006508">
    <property type="term" value="P:proteolysis"/>
    <property type="evidence" value="ECO:0007669"/>
    <property type="project" value="UniProtKB-KW"/>
</dbReference>
<dbReference type="InterPro" id="IPR029058">
    <property type="entry name" value="AB_hydrolase_fold"/>
</dbReference>